<evidence type="ECO:0000256" key="1">
    <source>
        <dbReference type="SAM" id="MobiDB-lite"/>
    </source>
</evidence>
<feature type="compositionally biased region" description="Pro residues" evidence="1">
    <location>
        <begin position="295"/>
        <end position="305"/>
    </location>
</feature>
<feature type="region of interest" description="Disordered" evidence="1">
    <location>
        <begin position="1"/>
        <end position="29"/>
    </location>
</feature>
<reference evidence="2" key="2">
    <citation type="journal article" date="2023" name="Commun. Biol.">
        <title>Intrasexual cuticular hydrocarbon dimorphism in a wasp sheds light on hydrocarbon biosynthesis genes in Hymenoptera.</title>
        <authorList>
            <person name="Moris V.C."/>
            <person name="Podsiadlowski L."/>
            <person name="Martin S."/>
            <person name="Oeyen J.P."/>
            <person name="Donath A."/>
            <person name="Petersen M."/>
            <person name="Wilbrandt J."/>
            <person name="Misof B."/>
            <person name="Liedtke D."/>
            <person name="Thamm M."/>
            <person name="Scheiner R."/>
            <person name="Schmitt T."/>
            <person name="Niehuis O."/>
        </authorList>
    </citation>
    <scope>NUCLEOTIDE SEQUENCE</scope>
    <source>
        <strain evidence="2">GBR_01_08_01A</strain>
    </source>
</reference>
<feature type="region of interest" description="Disordered" evidence="1">
    <location>
        <begin position="42"/>
        <end position="241"/>
    </location>
</feature>
<dbReference type="AlphaFoldDB" id="A0AAD9VVS3"/>
<feature type="region of interest" description="Disordered" evidence="1">
    <location>
        <begin position="254"/>
        <end position="408"/>
    </location>
</feature>
<feature type="compositionally biased region" description="Basic and acidic residues" evidence="1">
    <location>
        <begin position="108"/>
        <end position="120"/>
    </location>
</feature>
<gene>
    <name evidence="2" type="ORF">KPH14_001565</name>
</gene>
<comment type="caution">
    <text evidence="2">The sequence shown here is derived from an EMBL/GenBank/DDBJ whole genome shotgun (WGS) entry which is preliminary data.</text>
</comment>
<dbReference type="Proteomes" id="UP001258017">
    <property type="component" value="Unassembled WGS sequence"/>
</dbReference>
<feature type="compositionally biased region" description="Basic and acidic residues" evidence="1">
    <location>
        <begin position="185"/>
        <end position="196"/>
    </location>
</feature>
<proteinExistence type="predicted"/>
<protein>
    <recommendedName>
        <fullName evidence="4">Sodium channel protein 60E</fullName>
    </recommendedName>
</protein>
<keyword evidence="3" id="KW-1185">Reference proteome</keyword>
<evidence type="ECO:0000313" key="3">
    <source>
        <dbReference type="Proteomes" id="UP001258017"/>
    </source>
</evidence>
<reference evidence="2" key="1">
    <citation type="submission" date="2021-08" db="EMBL/GenBank/DDBJ databases">
        <authorList>
            <person name="Misof B."/>
            <person name="Oliver O."/>
            <person name="Podsiadlowski L."/>
            <person name="Donath A."/>
            <person name="Peters R."/>
            <person name="Mayer C."/>
            <person name="Rust J."/>
            <person name="Gunkel S."/>
            <person name="Lesny P."/>
            <person name="Martin S."/>
            <person name="Oeyen J.P."/>
            <person name="Petersen M."/>
            <person name="Panagiotis P."/>
            <person name="Wilbrandt J."/>
            <person name="Tanja T."/>
        </authorList>
    </citation>
    <scope>NUCLEOTIDE SEQUENCE</scope>
    <source>
        <strain evidence="2">GBR_01_08_01A</strain>
        <tissue evidence="2">Thorax + abdomen</tissue>
    </source>
</reference>
<feature type="compositionally biased region" description="Low complexity" evidence="1">
    <location>
        <begin position="342"/>
        <end position="359"/>
    </location>
</feature>
<name>A0AAD9VVS3_9HYME</name>
<feature type="compositionally biased region" description="Basic and acidic residues" evidence="1">
    <location>
        <begin position="314"/>
        <end position="325"/>
    </location>
</feature>
<feature type="compositionally biased region" description="Basic and acidic residues" evidence="1">
    <location>
        <begin position="258"/>
        <end position="294"/>
    </location>
</feature>
<sequence>MISRRGGSDGCKGPPSPPSSGSEDNGFVNRPRVAGLYVKNLSREELDSLAEEGIYGPKGDPRERRRDGGSQRSLNLPGPSREFEGHHRYPGPTSRTPQPPRRSAIGIRYHEAERRLDHHGSVPIDRGWSRRFDEGSRHDSPVRESFGSSDSWKSPLMRRIGNSPRGSSMDVRVPKESRSSSSRTTDFERSRSRSPEEPPIPPPRRTRRPDERESPKKQPARRSPPPYAGLSPPEYTVYDDYDYEDSLSRLFPRCAGRPFEESPQYDHPRKSTSEIRVETEPGELHEASTSKTDEPSPPGTMPRTPPGEKSSPVPKEEDDRDESPPKKSSRIQDSTRLRPPLAGTAGTSADSGTGDSGSAEIQADTMGTPRASSTIALDTTNVEGKSPGSKTPAKGAKQTVKPFTKESLDRLENRTVQLVRDYGFQPKRKMSVEDGAVLPMKFEPFPTELYGRPLEEIDNFIYDEVS</sequence>
<evidence type="ECO:0008006" key="4">
    <source>
        <dbReference type="Google" id="ProtNLM"/>
    </source>
</evidence>
<evidence type="ECO:0000313" key="2">
    <source>
        <dbReference type="EMBL" id="KAK2588664.1"/>
    </source>
</evidence>
<dbReference type="EMBL" id="JAIFRP010000002">
    <property type="protein sequence ID" value="KAK2588664.1"/>
    <property type="molecule type" value="Genomic_DNA"/>
</dbReference>
<feature type="compositionally biased region" description="Basic and acidic residues" evidence="1">
    <location>
        <begin position="127"/>
        <end position="142"/>
    </location>
</feature>
<feature type="compositionally biased region" description="Basic and acidic residues" evidence="1">
    <location>
        <begin position="59"/>
        <end position="69"/>
    </location>
</feature>
<organism evidence="2 3">
    <name type="scientific">Odynerus spinipes</name>
    <dbReference type="NCBI Taxonomy" id="1348599"/>
    <lineage>
        <taxon>Eukaryota</taxon>
        <taxon>Metazoa</taxon>
        <taxon>Ecdysozoa</taxon>
        <taxon>Arthropoda</taxon>
        <taxon>Hexapoda</taxon>
        <taxon>Insecta</taxon>
        <taxon>Pterygota</taxon>
        <taxon>Neoptera</taxon>
        <taxon>Endopterygota</taxon>
        <taxon>Hymenoptera</taxon>
        <taxon>Apocrita</taxon>
        <taxon>Aculeata</taxon>
        <taxon>Vespoidea</taxon>
        <taxon>Vespidae</taxon>
        <taxon>Eumeninae</taxon>
        <taxon>Odynerus</taxon>
    </lineage>
</organism>
<feature type="compositionally biased region" description="Polar residues" evidence="1">
    <location>
        <begin position="370"/>
        <end position="383"/>
    </location>
</feature>
<accession>A0AAD9VVS3</accession>